<evidence type="ECO:0000256" key="15">
    <source>
        <dbReference type="NCBIfam" id="TIGR00593"/>
    </source>
</evidence>
<evidence type="ECO:0000256" key="13">
    <source>
        <dbReference type="ARBA" id="ARBA00023204"/>
    </source>
</evidence>
<proteinExistence type="inferred from homology"/>
<evidence type="ECO:0000259" key="17">
    <source>
        <dbReference type="SMART" id="SM00474"/>
    </source>
</evidence>
<name>A0A2X3MLK7_9BACT</name>
<dbReference type="GO" id="GO:0008408">
    <property type="term" value="F:3'-5' exonuclease activity"/>
    <property type="evidence" value="ECO:0007669"/>
    <property type="project" value="UniProtKB-UniRule"/>
</dbReference>
<dbReference type="NCBIfam" id="TIGR00593">
    <property type="entry name" value="pola"/>
    <property type="match status" value="1"/>
</dbReference>
<evidence type="ECO:0000256" key="4">
    <source>
        <dbReference type="ARBA" id="ARBA00022679"/>
    </source>
</evidence>
<dbReference type="CDD" id="cd09859">
    <property type="entry name" value="PIN_53EXO"/>
    <property type="match status" value="1"/>
</dbReference>
<evidence type="ECO:0000256" key="11">
    <source>
        <dbReference type="ARBA" id="ARBA00022932"/>
    </source>
</evidence>
<dbReference type="InterPro" id="IPR043502">
    <property type="entry name" value="DNA/RNA_pol_sf"/>
</dbReference>
<dbReference type="GO" id="GO:0003887">
    <property type="term" value="F:DNA-directed DNA polymerase activity"/>
    <property type="evidence" value="ECO:0007669"/>
    <property type="project" value="UniProtKB-UniRule"/>
</dbReference>
<dbReference type="SMART" id="SM00475">
    <property type="entry name" value="53EXOc"/>
    <property type="match status" value="1"/>
</dbReference>
<evidence type="ECO:0000256" key="12">
    <source>
        <dbReference type="ARBA" id="ARBA00023125"/>
    </source>
</evidence>
<dbReference type="Pfam" id="PF00476">
    <property type="entry name" value="DNA_pol_A"/>
    <property type="match status" value="1"/>
</dbReference>
<evidence type="ECO:0000256" key="10">
    <source>
        <dbReference type="ARBA" id="ARBA00022839"/>
    </source>
</evidence>
<keyword evidence="13 16" id="KW-0234">DNA repair</keyword>
<protein>
    <recommendedName>
        <fullName evidence="3 15">DNA polymerase I</fullName>
        <ecNumber evidence="2 15">2.7.7.7</ecNumber>
    </recommendedName>
</protein>
<dbReference type="Pfam" id="PF01612">
    <property type="entry name" value="DNA_pol_A_exo1"/>
    <property type="match status" value="1"/>
</dbReference>
<dbReference type="PANTHER" id="PTHR10133">
    <property type="entry name" value="DNA POLYMERASE I"/>
    <property type="match status" value="1"/>
</dbReference>
<feature type="domain" description="3'-5' exonuclease" evidence="17">
    <location>
        <begin position="308"/>
        <end position="494"/>
    </location>
</feature>
<dbReference type="EMBL" id="LS483254">
    <property type="protein sequence ID" value="SQD92814.1"/>
    <property type="molecule type" value="Genomic_DNA"/>
</dbReference>
<dbReference type="Gene3D" id="1.20.1060.10">
    <property type="entry name" value="Taq DNA Polymerase, Chain T, domain 4"/>
    <property type="match status" value="1"/>
</dbReference>
<dbReference type="RefSeq" id="WP_122031047.1">
    <property type="nucleotide sequence ID" value="NZ_LS483254.1"/>
</dbReference>
<dbReference type="GO" id="GO:0008409">
    <property type="term" value="F:5'-3' exonuclease activity"/>
    <property type="evidence" value="ECO:0007669"/>
    <property type="project" value="UniProtKB-UniRule"/>
</dbReference>
<dbReference type="SMART" id="SM00474">
    <property type="entry name" value="35EXOc"/>
    <property type="match status" value="1"/>
</dbReference>
<evidence type="ECO:0000259" key="19">
    <source>
        <dbReference type="SMART" id="SM00482"/>
    </source>
</evidence>
<comment type="similarity">
    <text evidence="1 16">Belongs to the DNA polymerase type-A family.</text>
</comment>
<dbReference type="InterPro" id="IPR036279">
    <property type="entry name" value="5-3_exonuclease_C_sf"/>
</dbReference>
<dbReference type="FunFam" id="1.10.150.20:FF:000003">
    <property type="entry name" value="DNA polymerase I"/>
    <property type="match status" value="1"/>
</dbReference>
<dbReference type="InterPro" id="IPR020045">
    <property type="entry name" value="DNA_polI_H3TH"/>
</dbReference>
<dbReference type="PANTHER" id="PTHR10133:SF27">
    <property type="entry name" value="DNA POLYMERASE NU"/>
    <property type="match status" value="1"/>
</dbReference>
<keyword evidence="6 16" id="KW-0235">DNA replication</keyword>
<dbReference type="Pfam" id="PF02739">
    <property type="entry name" value="5_3_exonuc_N"/>
    <property type="match status" value="1"/>
</dbReference>
<dbReference type="Pfam" id="PF01367">
    <property type="entry name" value="5_3_exonuc"/>
    <property type="match status" value="1"/>
</dbReference>
<dbReference type="PROSITE" id="PS00447">
    <property type="entry name" value="DNA_POLYMERASE_A"/>
    <property type="match status" value="1"/>
</dbReference>
<dbReference type="Gene3D" id="3.30.70.370">
    <property type="match status" value="1"/>
</dbReference>
<dbReference type="InterPro" id="IPR001098">
    <property type="entry name" value="DNA-dir_DNA_pol_A_palm_dom"/>
</dbReference>
<dbReference type="InterPro" id="IPR002298">
    <property type="entry name" value="DNA_polymerase_A"/>
</dbReference>
<reference evidence="21" key="1">
    <citation type="submission" date="2018-05" db="EMBL/GenBank/DDBJ databases">
        <authorList>
            <person name="Hao L."/>
        </authorList>
    </citation>
    <scope>NUCLEOTIDE SEQUENCE [LARGE SCALE GENOMIC DNA]</scope>
</reference>
<dbReference type="SUPFAM" id="SSF47807">
    <property type="entry name" value="5' to 3' exonuclease, C-terminal subdomain"/>
    <property type="match status" value="1"/>
</dbReference>
<dbReference type="InterPro" id="IPR029060">
    <property type="entry name" value="PIN-like_dom_sf"/>
</dbReference>
<comment type="function">
    <text evidence="16">In addition to polymerase activity, this DNA polymerase exhibits 3'-5' and 5'-3' exonuclease activity.</text>
</comment>
<dbReference type="SUPFAM" id="SSF88723">
    <property type="entry name" value="PIN domain-like"/>
    <property type="match status" value="1"/>
</dbReference>
<dbReference type="SMART" id="SM00482">
    <property type="entry name" value="POLAc"/>
    <property type="match status" value="1"/>
</dbReference>
<evidence type="ECO:0000313" key="20">
    <source>
        <dbReference type="EMBL" id="SQD92814.1"/>
    </source>
</evidence>
<dbReference type="SMART" id="SM00279">
    <property type="entry name" value="HhH2"/>
    <property type="match status" value="1"/>
</dbReference>
<dbReference type="CDD" id="cd09898">
    <property type="entry name" value="H3TH_53EXO"/>
    <property type="match status" value="1"/>
</dbReference>
<keyword evidence="7" id="KW-0540">Nuclease</keyword>
<dbReference type="GO" id="GO:0006302">
    <property type="term" value="P:double-strand break repair"/>
    <property type="evidence" value="ECO:0007669"/>
    <property type="project" value="TreeGrafter"/>
</dbReference>
<dbReference type="SUPFAM" id="SSF53098">
    <property type="entry name" value="Ribonuclease H-like"/>
    <property type="match status" value="1"/>
</dbReference>
<keyword evidence="12 16" id="KW-0238">DNA-binding</keyword>
<organism evidence="20 21">
    <name type="scientific">Candidatus Bipolaricaulis anaerobius</name>
    <dbReference type="NCBI Taxonomy" id="2026885"/>
    <lineage>
        <taxon>Bacteria</taxon>
        <taxon>Candidatus Bipolaricaulota</taxon>
        <taxon>Candidatus Bipolaricaulia</taxon>
        <taxon>Candidatus Bipolaricaulales</taxon>
        <taxon>Candidatus Bipolaricaulaceae</taxon>
        <taxon>Candidatus Bipolaricaulis</taxon>
    </lineage>
</organism>
<keyword evidence="9 16" id="KW-0378">Hydrolase</keyword>
<evidence type="ECO:0000256" key="5">
    <source>
        <dbReference type="ARBA" id="ARBA00022695"/>
    </source>
</evidence>
<evidence type="ECO:0000256" key="16">
    <source>
        <dbReference type="RuleBase" id="RU004460"/>
    </source>
</evidence>
<dbReference type="InterPro" id="IPR002421">
    <property type="entry name" value="5-3_exonuclease"/>
</dbReference>
<keyword evidence="10 16" id="KW-0269">Exonuclease</keyword>
<dbReference type="Proteomes" id="UP000249818">
    <property type="component" value="Chromosome BARAN1"/>
</dbReference>
<dbReference type="OrthoDB" id="9806424at2"/>
<dbReference type="GO" id="GO:0006261">
    <property type="term" value="P:DNA-templated DNA replication"/>
    <property type="evidence" value="ECO:0007669"/>
    <property type="project" value="UniProtKB-UniRule"/>
</dbReference>
<evidence type="ECO:0000256" key="6">
    <source>
        <dbReference type="ARBA" id="ARBA00022705"/>
    </source>
</evidence>
<evidence type="ECO:0000256" key="8">
    <source>
        <dbReference type="ARBA" id="ARBA00022763"/>
    </source>
</evidence>
<dbReference type="InterPro" id="IPR036397">
    <property type="entry name" value="RNaseH_sf"/>
</dbReference>
<feature type="domain" description="5'-3' exonuclease" evidence="18">
    <location>
        <begin position="14"/>
        <end position="273"/>
    </location>
</feature>
<dbReference type="Gene3D" id="1.10.150.20">
    <property type="entry name" value="5' to 3' exonuclease, C-terminal subdomain"/>
    <property type="match status" value="2"/>
</dbReference>
<dbReference type="InterPro" id="IPR012337">
    <property type="entry name" value="RNaseH-like_sf"/>
</dbReference>
<evidence type="ECO:0000256" key="9">
    <source>
        <dbReference type="ARBA" id="ARBA00022801"/>
    </source>
</evidence>
<sequence>MTIYEALGIAEVPERLLVVDGHSALYRSFYAVPGLTTTRGEPVGALYGFLRTLLMVLREYPSRYVAVALDAGGVTVRHEAYAGYKATRKPTPEPLAQQLPRVPEVLKAFGIPCLLVPGYEADDVMATLSWEAERTGIPVLHLTGDKDIAQLVSDTVKLLRPGRRPGDPFTMLDRAEVEEKFGVPPERIPDLLALEGDASDNVPGVTGIGEKTARELLREHGSLDAVLAGADRVPNRRVARALAAGRDDALLSRELVTLREVPLPLAVADCVPQPLDPEVLRAVLEGLEFRTILAELALDRPATSDGTYEVVTDEGVFASVLEALGEAEEFALDLETTSTDPLTAEIVGISLAIGPERAWYIPVGHTYPGAPRQLPLAHVLAGLRPLLKGERPRIIGQNLKYDLQVLATHGIEARGVAFDAMIAHWLLHPDAPAHGLDIIARSELGIRVQTYKELLAAGGERGIHEVPLDRAARYAGEDAAVVCRLRPGLTAKLREAGLGGLFDEVEIPLIEVLRVMERRGVLLDVDALFAQGKELSLLIERLRDELYALAGGPFNPNSTPQVREVLYRKLKLPILGQRKTGPATDAFVLRELASYHEFPGKLAAYRELEKLRNTYIEKLPTCVHPRTGRVHTSWNQTGTATGRLSSSDPNLQSIPAGHEAGVDIRRAFVAPPGRVFLGADYSQIELRILAHLSGDENLLAAFERGEDLHRRTAATLFDVPPEAVDGRMRAVAKRVNFGIIYGISPYGLARDLGIPQAEAKGHIARFFQAYPKVGPFLEGLVAEARRTGYARTLLGRRRPLGPAGNGLAMAGSAGSAERNAINTPIQGSAADLIKLAMLRLHAAWQVGDLPAEMIIQIHDELVFEVDERDADRAAGVVREIMEGVGDLRVPLRVDVTAGRNWGEI</sequence>
<evidence type="ECO:0000259" key="18">
    <source>
        <dbReference type="SMART" id="SM00475"/>
    </source>
</evidence>
<keyword evidence="4 16" id="KW-0808">Transferase</keyword>
<evidence type="ECO:0000256" key="1">
    <source>
        <dbReference type="ARBA" id="ARBA00007705"/>
    </source>
</evidence>
<evidence type="ECO:0000313" key="21">
    <source>
        <dbReference type="Proteomes" id="UP000249818"/>
    </source>
</evidence>
<keyword evidence="8 16" id="KW-0227">DNA damage</keyword>
<evidence type="ECO:0000256" key="3">
    <source>
        <dbReference type="ARBA" id="ARBA00020311"/>
    </source>
</evidence>
<dbReference type="EC" id="2.7.7.7" evidence="2 15"/>
<dbReference type="InterPro" id="IPR018320">
    <property type="entry name" value="DNA_polymerase_1"/>
</dbReference>
<dbReference type="CDD" id="cd08637">
    <property type="entry name" value="DNA_pol_A_pol_I_C"/>
    <property type="match status" value="1"/>
</dbReference>
<gene>
    <name evidence="16 20" type="primary">polA</name>
    <name evidence="20" type="ORF">BARAN1_0790</name>
</gene>
<accession>A0A2X3MLK7</accession>
<dbReference type="FunFam" id="1.10.150.20:FF:000002">
    <property type="entry name" value="DNA polymerase I"/>
    <property type="match status" value="1"/>
</dbReference>
<evidence type="ECO:0000256" key="7">
    <source>
        <dbReference type="ARBA" id="ARBA00022722"/>
    </source>
</evidence>
<comment type="catalytic activity">
    <reaction evidence="14 16">
        <text>DNA(n) + a 2'-deoxyribonucleoside 5'-triphosphate = DNA(n+1) + diphosphate</text>
        <dbReference type="Rhea" id="RHEA:22508"/>
        <dbReference type="Rhea" id="RHEA-COMP:17339"/>
        <dbReference type="Rhea" id="RHEA-COMP:17340"/>
        <dbReference type="ChEBI" id="CHEBI:33019"/>
        <dbReference type="ChEBI" id="CHEBI:61560"/>
        <dbReference type="ChEBI" id="CHEBI:173112"/>
        <dbReference type="EC" id="2.7.7.7"/>
    </reaction>
</comment>
<feature type="domain" description="DNA-directed DNA polymerase family A palm" evidence="19">
    <location>
        <begin position="661"/>
        <end position="869"/>
    </location>
</feature>
<keyword evidence="5 16" id="KW-0548">Nucleotidyltransferase</keyword>
<dbReference type="GO" id="GO:0003677">
    <property type="term" value="F:DNA binding"/>
    <property type="evidence" value="ECO:0007669"/>
    <property type="project" value="UniProtKB-UniRule"/>
</dbReference>
<dbReference type="PRINTS" id="PR00868">
    <property type="entry name" value="DNAPOLI"/>
</dbReference>
<dbReference type="SUPFAM" id="SSF56672">
    <property type="entry name" value="DNA/RNA polymerases"/>
    <property type="match status" value="1"/>
</dbReference>
<dbReference type="CDD" id="cd06139">
    <property type="entry name" value="DNA_polA_I_Ecoli_like_exo"/>
    <property type="match status" value="1"/>
</dbReference>
<keyword evidence="11 16" id="KW-0239">DNA-directed DNA polymerase</keyword>
<dbReference type="InterPro" id="IPR008918">
    <property type="entry name" value="HhH2"/>
</dbReference>
<dbReference type="InterPro" id="IPR019760">
    <property type="entry name" value="DNA-dir_DNA_pol_A_CS"/>
</dbReference>
<keyword evidence="21" id="KW-1185">Reference proteome</keyword>
<evidence type="ECO:0000256" key="14">
    <source>
        <dbReference type="ARBA" id="ARBA00049244"/>
    </source>
</evidence>
<dbReference type="Gene3D" id="3.30.420.10">
    <property type="entry name" value="Ribonuclease H-like superfamily/Ribonuclease H"/>
    <property type="match status" value="1"/>
</dbReference>
<dbReference type="InterPro" id="IPR002562">
    <property type="entry name" value="3'-5'_exonuclease_dom"/>
</dbReference>
<dbReference type="InterPro" id="IPR020046">
    <property type="entry name" value="5-3_exonucl_a-hlix_arch_N"/>
</dbReference>
<dbReference type="NCBIfam" id="NF004397">
    <property type="entry name" value="PRK05755.1"/>
    <property type="match status" value="1"/>
</dbReference>
<dbReference type="Gene3D" id="3.40.50.1010">
    <property type="entry name" value="5'-nuclease"/>
    <property type="match status" value="1"/>
</dbReference>
<dbReference type="KEGG" id="bana:BARAN1_0790"/>
<dbReference type="AlphaFoldDB" id="A0A2X3MLK7"/>
<evidence type="ECO:0000256" key="2">
    <source>
        <dbReference type="ARBA" id="ARBA00012417"/>
    </source>
</evidence>